<dbReference type="GO" id="GO:0070534">
    <property type="term" value="P:protein K63-linked ubiquitination"/>
    <property type="evidence" value="ECO:0007669"/>
    <property type="project" value="UniProtKB-UniRule"/>
</dbReference>
<dbReference type="GO" id="GO:0061630">
    <property type="term" value="F:ubiquitin protein ligase activity"/>
    <property type="evidence" value="ECO:0007669"/>
    <property type="project" value="UniProtKB-UniRule"/>
</dbReference>
<dbReference type="PANTHER" id="PTHR43995">
    <property type="entry name" value="PRE-MRNA-PROCESSING FACTOR 19"/>
    <property type="match status" value="1"/>
</dbReference>
<feature type="chain" id="PRO_5007886342" description="Pre-mRNA-processing factor 19" evidence="4">
    <location>
        <begin position="25"/>
        <end position="480"/>
    </location>
</feature>
<dbReference type="Pfam" id="PF08606">
    <property type="entry name" value="Prp19"/>
    <property type="match status" value="1"/>
</dbReference>
<dbReference type="Proteomes" id="UP000076738">
    <property type="component" value="Unassembled WGS sequence"/>
</dbReference>
<evidence type="ECO:0000256" key="4">
    <source>
        <dbReference type="SAM" id="SignalP"/>
    </source>
</evidence>
<feature type="repeat" description="WD" evidence="1">
    <location>
        <begin position="277"/>
        <end position="307"/>
    </location>
</feature>
<dbReference type="GO" id="GO:0000974">
    <property type="term" value="C:Prp19 complex"/>
    <property type="evidence" value="ECO:0007669"/>
    <property type="project" value="UniProtKB-UniRule"/>
</dbReference>
<keyword evidence="1" id="KW-0853">WD repeat</keyword>
<dbReference type="UniPathway" id="UPA00143"/>
<keyword evidence="2" id="KW-0747">Spliceosome</keyword>
<keyword evidence="2" id="KW-0227">DNA damage</keyword>
<evidence type="ECO:0000313" key="6">
    <source>
        <dbReference type="EMBL" id="KZO89584.1"/>
    </source>
</evidence>
<accession>A0A167FKB4</accession>
<keyword evidence="4" id="KW-0732">Signal</keyword>
<evidence type="ECO:0000256" key="3">
    <source>
        <dbReference type="SAM" id="MobiDB-lite"/>
    </source>
</evidence>
<feature type="region of interest" description="Disordered" evidence="3">
    <location>
        <begin position="167"/>
        <end position="199"/>
    </location>
</feature>
<dbReference type="GO" id="GO:0000398">
    <property type="term" value="P:mRNA splicing, via spliceosome"/>
    <property type="evidence" value="ECO:0007669"/>
    <property type="project" value="InterPro"/>
</dbReference>
<keyword evidence="2" id="KW-0539">Nucleus</keyword>
<dbReference type="GO" id="GO:0006281">
    <property type="term" value="P:DNA repair"/>
    <property type="evidence" value="ECO:0007669"/>
    <property type="project" value="UniProtKB-KW"/>
</dbReference>
<dbReference type="GO" id="GO:0071006">
    <property type="term" value="C:U2-type catalytic step 1 spliceosome"/>
    <property type="evidence" value="ECO:0007669"/>
    <property type="project" value="TreeGrafter"/>
</dbReference>
<dbReference type="EC" id="2.3.2.27" evidence="2"/>
<evidence type="ECO:0000259" key="5">
    <source>
        <dbReference type="Pfam" id="PF08606"/>
    </source>
</evidence>
<dbReference type="Pfam" id="PF00400">
    <property type="entry name" value="WD40"/>
    <property type="match status" value="3"/>
</dbReference>
<feature type="compositionally biased region" description="Polar residues" evidence="3">
    <location>
        <begin position="40"/>
        <end position="49"/>
    </location>
</feature>
<keyword evidence="2" id="KW-0833">Ubl conjugation pathway</keyword>
<comment type="subcellular location">
    <subcellularLocation>
        <location evidence="2">Nucleus</location>
    </subcellularLocation>
</comment>
<comment type="function">
    <text evidence="2">Ubiquitin-protein ligase which is mainly involved pre-mRNA splicing and DNA repair. Required for pre-mRNA splicing as component of the spliceosome.</text>
</comment>
<dbReference type="InterPro" id="IPR015943">
    <property type="entry name" value="WD40/YVTN_repeat-like_dom_sf"/>
</dbReference>
<keyword evidence="2" id="KW-0507">mRNA processing</keyword>
<reference evidence="6 7" key="1">
    <citation type="journal article" date="2016" name="Mol. Biol. Evol.">
        <title>Comparative Genomics of Early-Diverging Mushroom-Forming Fungi Provides Insights into the Origins of Lignocellulose Decay Capabilities.</title>
        <authorList>
            <person name="Nagy L.G."/>
            <person name="Riley R."/>
            <person name="Tritt A."/>
            <person name="Adam C."/>
            <person name="Daum C."/>
            <person name="Floudas D."/>
            <person name="Sun H."/>
            <person name="Yadav J.S."/>
            <person name="Pangilinan J."/>
            <person name="Larsson K.H."/>
            <person name="Matsuura K."/>
            <person name="Barry K."/>
            <person name="Labutti K."/>
            <person name="Kuo R."/>
            <person name="Ohm R.A."/>
            <person name="Bhattacharya S.S."/>
            <person name="Shirouzu T."/>
            <person name="Yoshinaga Y."/>
            <person name="Martin F.M."/>
            <person name="Grigoriev I.V."/>
            <person name="Hibbett D.S."/>
        </authorList>
    </citation>
    <scope>NUCLEOTIDE SEQUENCE [LARGE SCALE GENOMIC DNA]</scope>
    <source>
        <strain evidence="6 7">TUFC12733</strain>
    </source>
</reference>
<dbReference type="OrthoDB" id="687049at2759"/>
<comment type="pathway">
    <text evidence="2">Protein modification; protein ubiquitination.</text>
</comment>
<dbReference type="GO" id="GO:0005737">
    <property type="term" value="C:cytoplasm"/>
    <property type="evidence" value="ECO:0007669"/>
    <property type="project" value="TreeGrafter"/>
</dbReference>
<keyword evidence="2" id="KW-0234">DNA repair</keyword>
<feature type="repeat" description="WD" evidence="1">
    <location>
        <begin position="234"/>
        <end position="266"/>
    </location>
</feature>
<evidence type="ECO:0000256" key="2">
    <source>
        <dbReference type="RuleBase" id="RU367101"/>
    </source>
</evidence>
<dbReference type="EMBL" id="KV417379">
    <property type="protein sequence ID" value="KZO89584.1"/>
    <property type="molecule type" value="Genomic_DNA"/>
</dbReference>
<dbReference type="InterPro" id="IPR001680">
    <property type="entry name" value="WD40_rpt"/>
</dbReference>
<dbReference type="InterPro" id="IPR013915">
    <property type="entry name" value="Prp19_cc"/>
</dbReference>
<dbReference type="SMART" id="SM00320">
    <property type="entry name" value="WD40"/>
    <property type="match status" value="5"/>
</dbReference>
<dbReference type="STRING" id="1330018.A0A167FKB4"/>
<organism evidence="6 7">
    <name type="scientific">Calocera viscosa (strain TUFC12733)</name>
    <dbReference type="NCBI Taxonomy" id="1330018"/>
    <lineage>
        <taxon>Eukaryota</taxon>
        <taxon>Fungi</taxon>
        <taxon>Dikarya</taxon>
        <taxon>Basidiomycota</taxon>
        <taxon>Agaricomycotina</taxon>
        <taxon>Dacrymycetes</taxon>
        <taxon>Dacrymycetales</taxon>
        <taxon>Dacrymycetaceae</taxon>
        <taxon>Calocera</taxon>
    </lineage>
</organism>
<comment type="subunit">
    <text evidence="2">Homotetramer.</text>
</comment>
<evidence type="ECO:0000313" key="7">
    <source>
        <dbReference type="Proteomes" id="UP000076738"/>
    </source>
</evidence>
<proteinExistence type="inferred from homology"/>
<feature type="repeat" description="WD" evidence="1">
    <location>
        <begin position="370"/>
        <end position="399"/>
    </location>
</feature>
<feature type="domain" description="Prp19 coiled-coil region" evidence="5">
    <location>
        <begin position="59"/>
        <end position="125"/>
    </location>
</feature>
<dbReference type="SUPFAM" id="SSF50978">
    <property type="entry name" value="WD40 repeat-like"/>
    <property type="match status" value="1"/>
</dbReference>
<dbReference type="PROSITE" id="PS50294">
    <property type="entry name" value="WD_REPEATS_REGION"/>
    <property type="match status" value="1"/>
</dbReference>
<sequence>MITVSILILPSPLAFLSPLPPSFALPLSLLTLLSRASFPSSPANPSTGPNAAPPRPPTLTSVPALLHTLQSEWDALVLETASLRAQYVSTRQELAHALYQGDAATRVVARLVRERDEAREALANVRAATGLSAPAPAEDGDVEMPSAPTEPEALPEDVQALIDSTHASLSATRKKRKTPSVPSPARLGREPSSTFPAPGSTAFALLPTLSSSAFVTGAKDGKVTVWDGEAQATLEGHKGAITALEVVTGTKYIVSGSEDRSVRLWQGAAPYPLLAEQTAHSGAITGLALHPSGELLLTASADGTFSLLRFPSLSPVSRSSPSDSPGGYASLALHPDGVLLALGLASKGKIQIYDIRTRALAAEVDMPSGSSVTGLSFSENGYSLASAAGEKEVVIWDLRKLPVHHTISASSAVHSVAYDQAGAFIAAAGEGGVEAWAHKGWGRVWEGVGVTAEKGVVRWGGKRGNVWVGGGEGVRVWRPE</sequence>
<comment type="similarity">
    <text evidence="2">Belongs to the WD repeat PRP19 family.</text>
</comment>
<comment type="catalytic activity">
    <reaction evidence="2">
        <text>S-ubiquitinyl-[E2 ubiquitin-conjugating enzyme]-L-cysteine + [acceptor protein]-L-lysine = [E2 ubiquitin-conjugating enzyme]-L-cysteine + N(6)-ubiquitinyl-[acceptor protein]-L-lysine.</text>
        <dbReference type="EC" id="2.3.2.27"/>
    </reaction>
</comment>
<feature type="region of interest" description="Disordered" evidence="3">
    <location>
        <begin position="40"/>
        <end position="60"/>
    </location>
</feature>
<name>A0A167FKB4_CALVF</name>
<keyword evidence="7" id="KW-1185">Reference proteome</keyword>
<dbReference type="PROSITE" id="PS50082">
    <property type="entry name" value="WD_REPEATS_2"/>
    <property type="match status" value="3"/>
</dbReference>
<feature type="region of interest" description="Disordered" evidence="3">
    <location>
        <begin position="129"/>
        <end position="152"/>
    </location>
</feature>
<evidence type="ECO:0000256" key="1">
    <source>
        <dbReference type="PROSITE-ProRule" id="PRU00221"/>
    </source>
</evidence>
<keyword evidence="2" id="KW-0508">mRNA splicing</keyword>
<dbReference type="AlphaFoldDB" id="A0A167FKB4"/>
<keyword evidence="2" id="KW-0808">Transferase</keyword>
<dbReference type="InterPro" id="IPR036322">
    <property type="entry name" value="WD40_repeat_dom_sf"/>
</dbReference>
<protein>
    <recommendedName>
        <fullName evidence="2">Pre-mRNA-processing factor 19</fullName>
        <ecNumber evidence="2">2.3.2.27</ecNumber>
    </recommendedName>
</protein>
<dbReference type="InterPro" id="IPR038959">
    <property type="entry name" value="Prp19"/>
</dbReference>
<dbReference type="Gene3D" id="2.130.10.10">
    <property type="entry name" value="YVTN repeat-like/Quinoprotein amine dehydrogenase"/>
    <property type="match status" value="1"/>
</dbReference>
<gene>
    <name evidence="6" type="ORF">CALVIDRAFT_543450</name>
</gene>
<feature type="signal peptide" evidence="4">
    <location>
        <begin position="1"/>
        <end position="24"/>
    </location>
</feature>
<dbReference type="PANTHER" id="PTHR43995:SF1">
    <property type="entry name" value="PRE-MRNA-PROCESSING FACTOR 19"/>
    <property type="match status" value="1"/>
</dbReference>